<evidence type="ECO:0000313" key="3">
    <source>
        <dbReference type="EMBL" id="CAL1376957.1"/>
    </source>
</evidence>
<feature type="signal peptide" evidence="2">
    <location>
        <begin position="1"/>
        <end position="26"/>
    </location>
</feature>
<evidence type="ECO:0000256" key="1">
    <source>
        <dbReference type="SAM" id="MobiDB-lite"/>
    </source>
</evidence>
<evidence type="ECO:0000313" key="4">
    <source>
        <dbReference type="Proteomes" id="UP001497516"/>
    </source>
</evidence>
<name>A0AAV2DTY7_9ROSI</name>
<reference evidence="3 4" key="1">
    <citation type="submission" date="2024-04" db="EMBL/GenBank/DDBJ databases">
        <authorList>
            <person name="Fracassetti M."/>
        </authorList>
    </citation>
    <scope>NUCLEOTIDE SEQUENCE [LARGE SCALE GENOMIC DNA]</scope>
</reference>
<sequence>MAKTQSLLIAFIWVLAVASIIMSVAAIRPSSTTAAISSSSSQTHNVQPQWHGHHWGHHHGHGGEHERKL</sequence>
<feature type="chain" id="PRO_5043965529" evidence="2">
    <location>
        <begin position="27"/>
        <end position="69"/>
    </location>
</feature>
<accession>A0AAV2DTY7</accession>
<keyword evidence="4" id="KW-1185">Reference proteome</keyword>
<feature type="region of interest" description="Disordered" evidence="1">
    <location>
        <begin position="33"/>
        <end position="69"/>
    </location>
</feature>
<keyword evidence="2" id="KW-0732">Signal</keyword>
<protein>
    <submittedName>
        <fullName evidence="3">Uncharacterized protein</fullName>
    </submittedName>
</protein>
<dbReference type="EMBL" id="OZ034816">
    <property type="protein sequence ID" value="CAL1376957.1"/>
    <property type="molecule type" value="Genomic_DNA"/>
</dbReference>
<gene>
    <name evidence="3" type="ORF">LTRI10_LOCUS18647</name>
</gene>
<proteinExistence type="predicted"/>
<feature type="compositionally biased region" description="Basic residues" evidence="1">
    <location>
        <begin position="51"/>
        <end position="60"/>
    </location>
</feature>
<evidence type="ECO:0000256" key="2">
    <source>
        <dbReference type="SAM" id="SignalP"/>
    </source>
</evidence>
<dbReference type="Proteomes" id="UP001497516">
    <property type="component" value="Chromosome 3"/>
</dbReference>
<dbReference type="AlphaFoldDB" id="A0AAV2DTY7"/>
<organism evidence="3 4">
    <name type="scientific">Linum trigynum</name>
    <dbReference type="NCBI Taxonomy" id="586398"/>
    <lineage>
        <taxon>Eukaryota</taxon>
        <taxon>Viridiplantae</taxon>
        <taxon>Streptophyta</taxon>
        <taxon>Embryophyta</taxon>
        <taxon>Tracheophyta</taxon>
        <taxon>Spermatophyta</taxon>
        <taxon>Magnoliopsida</taxon>
        <taxon>eudicotyledons</taxon>
        <taxon>Gunneridae</taxon>
        <taxon>Pentapetalae</taxon>
        <taxon>rosids</taxon>
        <taxon>fabids</taxon>
        <taxon>Malpighiales</taxon>
        <taxon>Linaceae</taxon>
        <taxon>Linum</taxon>
    </lineage>
</organism>